<dbReference type="GO" id="GO:0017004">
    <property type="term" value="P:cytochrome complex assembly"/>
    <property type="evidence" value="ECO:0007669"/>
    <property type="project" value="UniProtKB-KW"/>
</dbReference>
<evidence type="ECO:0000259" key="7">
    <source>
        <dbReference type="Pfam" id="PF05140"/>
    </source>
</evidence>
<dbReference type="PANTHER" id="PTHR31566">
    <property type="entry name" value="CYTOCHROME C BIOGENESIS PROTEIN CCS1, CHLOROPLASTIC"/>
    <property type="match status" value="1"/>
</dbReference>
<dbReference type="AlphaFoldDB" id="A0A840MND3"/>
<evidence type="ECO:0000256" key="5">
    <source>
        <dbReference type="ARBA" id="ARBA00023136"/>
    </source>
</evidence>
<protein>
    <submittedName>
        <fullName evidence="8">Cytochrome c biogenesis protein</fullName>
    </submittedName>
</protein>
<comment type="subcellular location">
    <subcellularLocation>
        <location evidence="1">Membrane</location>
        <topology evidence="1">Multi-pass membrane protein</topology>
    </subcellularLocation>
</comment>
<dbReference type="InterPro" id="IPR007816">
    <property type="entry name" value="ResB-like_domain"/>
</dbReference>
<dbReference type="GO" id="GO:0016020">
    <property type="term" value="C:membrane"/>
    <property type="evidence" value="ECO:0007669"/>
    <property type="project" value="UniProtKB-SubCell"/>
</dbReference>
<evidence type="ECO:0000256" key="4">
    <source>
        <dbReference type="ARBA" id="ARBA00022989"/>
    </source>
</evidence>
<organism evidence="8 9">
    <name type="scientific">Chitinivorax tropicus</name>
    <dbReference type="NCBI Taxonomy" id="714531"/>
    <lineage>
        <taxon>Bacteria</taxon>
        <taxon>Pseudomonadati</taxon>
        <taxon>Pseudomonadota</taxon>
        <taxon>Betaproteobacteria</taxon>
        <taxon>Chitinivorax</taxon>
    </lineage>
</organism>
<sequence length="678" mass="75274">MRRQTFSRALYELLSSMRFAVTLLTVIAIASVIGTVLQQNQPYPAYTIEFGPFWFEVFRILGLYDVYHAGWFLGILLFLVISTSLCIYRNLPGFLKDMRSFREHASENSLKAFSHQATYPLASSGSALSTELQQYLTAKGYRFKRQDQVTGGELLAGKAGSMQKLGYFFAHAAIVLICIGGLLDGNIPLKVQQLLGTKHAETRNIPQSKVPEISRLPETSLAFRGNVTIPAGSEADVMFINVGNGYMVQELPFSIKLKQFHIEHYSTGQPKLFASDIEVTDKATGKTKVGTVKVNHPMLFGGAAIYQASFGDGGSGLELAQWTLRGASSKPIPFKARSQVIMPIKLSGKDFSLELGDFRPFNIENFSQSKPTNNGMAGQLSSALENAMQVRSEKTLRNVGPSIQFKLRDEAGQAREYMNYMQPVLLDGQSYFVTGMRTQPGEPFQYLRIPADENLEINGFMRLKALLTEPGNTDRLIKAAQAAILSADASSAKNSEQFALGVSWVLKQFAQGGFPALDETLRNNVPADKRDTIARTYLQILQGVAIEADKLARQDAGLPAKEMSPAHFRFIVDSLVALSTSFDYGEPIYLQLTGFDEVKASGFQITRAPGQNIVYLGSLMLILGVFAMFYIRERRVFILLKPTELVLAMSANRKHAEFEREFTQIRQDIEQIIHAARH</sequence>
<keyword evidence="5 6" id="KW-0472">Membrane</keyword>
<dbReference type="RefSeq" id="WP_343074210.1">
    <property type="nucleotide sequence ID" value="NZ_JACHHY010000006.1"/>
</dbReference>
<dbReference type="PANTHER" id="PTHR31566:SF0">
    <property type="entry name" value="CYTOCHROME C BIOGENESIS PROTEIN CCS1, CHLOROPLASTIC"/>
    <property type="match status" value="1"/>
</dbReference>
<feature type="transmembrane region" description="Helical" evidence="6">
    <location>
        <begin position="613"/>
        <end position="631"/>
    </location>
</feature>
<evidence type="ECO:0000313" key="9">
    <source>
        <dbReference type="Proteomes" id="UP000575898"/>
    </source>
</evidence>
<feature type="domain" description="ResB-like" evidence="7">
    <location>
        <begin position="17"/>
        <end position="662"/>
    </location>
</feature>
<dbReference type="Proteomes" id="UP000575898">
    <property type="component" value="Unassembled WGS sequence"/>
</dbReference>
<reference evidence="8 9" key="1">
    <citation type="submission" date="2020-08" db="EMBL/GenBank/DDBJ databases">
        <title>Genomic Encyclopedia of Type Strains, Phase IV (KMG-IV): sequencing the most valuable type-strain genomes for metagenomic binning, comparative biology and taxonomic classification.</title>
        <authorList>
            <person name="Goeker M."/>
        </authorList>
    </citation>
    <scope>NUCLEOTIDE SEQUENCE [LARGE SCALE GENOMIC DNA]</scope>
    <source>
        <strain evidence="8 9">DSM 27165</strain>
    </source>
</reference>
<feature type="transmembrane region" description="Helical" evidence="6">
    <location>
        <begin position="165"/>
        <end position="183"/>
    </location>
</feature>
<keyword evidence="2 6" id="KW-0812">Transmembrane</keyword>
<name>A0A840MND3_9PROT</name>
<keyword evidence="9" id="KW-1185">Reference proteome</keyword>
<evidence type="ECO:0000256" key="1">
    <source>
        <dbReference type="ARBA" id="ARBA00004141"/>
    </source>
</evidence>
<evidence type="ECO:0000256" key="6">
    <source>
        <dbReference type="SAM" id="Phobius"/>
    </source>
</evidence>
<evidence type="ECO:0000256" key="3">
    <source>
        <dbReference type="ARBA" id="ARBA00022748"/>
    </source>
</evidence>
<dbReference type="EMBL" id="JACHHY010000006">
    <property type="protein sequence ID" value="MBB5018016.1"/>
    <property type="molecule type" value="Genomic_DNA"/>
</dbReference>
<feature type="transmembrane region" description="Helical" evidence="6">
    <location>
        <begin position="69"/>
        <end position="91"/>
    </location>
</feature>
<comment type="caution">
    <text evidence="8">The sequence shown here is derived from an EMBL/GenBank/DDBJ whole genome shotgun (WGS) entry which is preliminary data.</text>
</comment>
<proteinExistence type="predicted"/>
<evidence type="ECO:0000256" key="2">
    <source>
        <dbReference type="ARBA" id="ARBA00022692"/>
    </source>
</evidence>
<gene>
    <name evidence="8" type="ORF">HNQ59_001301</name>
</gene>
<accession>A0A840MND3</accession>
<evidence type="ECO:0000313" key="8">
    <source>
        <dbReference type="EMBL" id="MBB5018016.1"/>
    </source>
</evidence>
<keyword evidence="4 6" id="KW-1133">Transmembrane helix</keyword>
<keyword evidence="3" id="KW-0201">Cytochrome c-type biogenesis</keyword>
<dbReference type="Pfam" id="PF05140">
    <property type="entry name" value="ResB"/>
    <property type="match status" value="1"/>
</dbReference>
<dbReference type="InterPro" id="IPR023494">
    <property type="entry name" value="Cyt_c_bgen_Ccs1/CcsB/ResB"/>
</dbReference>